<keyword evidence="2" id="KW-1185">Reference proteome</keyword>
<reference evidence="1 2" key="1">
    <citation type="journal article" date="2016" name="Environ. Microbiol.">
        <title>New Methyloceanibacter diversity from North Sea sediments includes methanotroph containing solely the soluble methane monooxygenase.</title>
        <authorList>
            <person name="Vekeman B."/>
            <person name="Kerckhof F.M."/>
            <person name="Cremers G."/>
            <person name="de Vos P."/>
            <person name="Vandamme P."/>
            <person name="Boon N."/>
            <person name="Op den Camp H.J."/>
            <person name="Heylen K."/>
        </authorList>
    </citation>
    <scope>NUCLEOTIDE SEQUENCE [LARGE SCALE GENOMIC DNA]</scope>
    <source>
        <strain evidence="1 2">R-67177</strain>
    </source>
</reference>
<name>A0A1E3WBD2_9HYPH</name>
<proteinExistence type="predicted"/>
<organism evidence="1 2">
    <name type="scientific">Methyloceanibacter marginalis</name>
    <dbReference type="NCBI Taxonomy" id="1774971"/>
    <lineage>
        <taxon>Bacteria</taxon>
        <taxon>Pseudomonadati</taxon>
        <taxon>Pseudomonadota</taxon>
        <taxon>Alphaproteobacteria</taxon>
        <taxon>Hyphomicrobiales</taxon>
        <taxon>Hyphomicrobiaceae</taxon>
        <taxon>Methyloceanibacter</taxon>
    </lineage>
</organism>
<comment type="caution">
    <text evidence="1">The sequence shown here is derived from an EMBL/GenBank/DDBJ whole genome shotgun (WGS) entry which is preliminary data.</text>
</comment>
<gene>
    <name evidence="1" type="ORF">AUC71_11370</name>
</gene>
<accession>A0A1E3WBD2</accession>
<sequence>MQFHPVVVSSLLIEFDSAAAGGAVEDARNGDAGRRRIGFDGIAVPVGGYGGVPADRDGGRGSAIDIDAVAVLPSALPLAVMLVRRCRC</sequence>
<dbReference type="Proteomes" id="UP000095042">
    <property type="component" value="Unassembled WGS sequence"/>
</dbReference>
<protein>
    <submittedName>
        <fullName evidence="1">Uncharacterized protein</fullName>
    </submittedName>
</protein>
<evidence type="ECO:0000313" key="1">
    <source>
        <dbReference type="EMBL" id="ODS03123.1"/>
    </source>
</evidence>
<evidence type="ECO:0000313" key="2">
    <source>
        <dbReference type="Proteomes" id="UP000095042"/>
    </source>
</evidence>
<dbReference type="AlphaFoldDB" id="A0A1E3WBD2"/>
<dbReference type="EMBL" id="LPWD01000165">
    <property type="protein sequence ID" value="ODS03123.1"/>
    <property type="molecule type" value="Genomic_DNA"/>
</dbReference>